<dbReference type="AlphaFoldDB" id="A0AAW9ED68"/>
<proteinExistence type="predicted"/>
<evidence type="ECO:0000313" key="5">
    <source>
        <dbReference type="Proteomes" id="UP001279012"/>
    </source>
</evidence>
<keyword evidence="1 4" id="KW-0808">Transferase</keyword>
<reference evidence="4" key="1">
    <citation type="submission" date="2023-11" db="EMBL/GenBank/DDBJ databases">
        <title>Detection of rare carbapenemases in Enterobacterales - comparison of two colorimetric and two CIM-based carbapenemase assays.</title>
        <authorList>
            <person name="Schaffarczyk L."/>
            <person name="Noster J."/>
            <person name="Stelzer Y."/>
            <person name="Sattler J."/>
            <person name="Gatermann S."/>
            <person name="Hamprecht A."/>
        </authorList>
    </citation>
    <scope>NUCLEOTIDE SEQUENCE</scope>
    <source>
        <strain evidence="4">CIM-Cont-037</strain>
    </source>
</reference>
<dbReference type="SUPFAM" id="SSF55729">
    <property type="entry name" value="Acyl-CoA N-acyltransferases (Nat)"/>
    <property type="match status" value="1"/>
</dbReference>
<dbReference type="InterPro" id="IPR000182">
    <property type="entry name" value="GNAT_dom"/>
</dbReference>
<feature type="non-terminal residue" evidence="4">
    <location>
        <position position="82"/>
    </location>
</feature>
<feature type="domain" description="N-acetyltransferase" evidence="3">
    <location>
        <begin position="1"/>
        <end position="82"/>
    </location>
</feature>
<accession>A0AAW9ED68</accession>
<dbReference type="PROSITE" id="PS51186">
    <property type="entry name" value="GNAT"/>
    <property type="match status" value="1"/>
</dbReference>
<feature type="non-terminal residue" evidence="4">
    <location>
        <position position="1"/>
    </location>
</feature>
<dbReference type="CDD" id="cd04301">
    <property type="entry name" value="NAT_SF"/>
    <property type="match status" value="1"/>
</dbReference>
<evidence type="ECO:0000313" key="4">
    <source>
        <dbReference type="EMBL" id="MDX7019076.1"/>
    </source>
</evidence>
<evidence type="ECO:0000256" key="1">
    <source>
        <dbReference type="ARBA" id="ARBA00022679"/>
    </source>
</evidence>
<dbReference type="Gene3D" id="3.40.630.30">
    <property type="match status" value="1"/>
</dbReference>
<dbReference type="EMBL" id="JAWZZT010001652">
    <property type="protein sequence ID" value="MDX7019076.1"/>
    <property type="molecule type" value="Genomic_DNA"/>
</dbReference>
<comment type="caution">
    <text evidence="4">The sequence shown here is derived from an EMBL/GenBank/DDBJ whole genome shotgun (WGS) entry which is preliminary data.</text>
</comment>
<dbReference type="GO" id="GO:0016747">
    <property type="term" value="F:acyltransferase activity, transferring groups other than amino-acyl groups"/>
    <property type="evidence" value="ECO:0007669"/>
    <property type="project" value="InterPro"/>
</dbReference>
<protein>
    <submittedName>
        <fullName evidence="4">GNAT family N-acetyltransferase</fullName>
        <ecNumber evidence="4">2.3.1.-</ecNumber>
    </submittedName>
</protein>
<dbReference type="PANTHER" id="PTHR43877:SF2">
    <property type="entry name" value="AMINOALKYLPHOSPHONATE N-ACETYLTRANSFERASE-RELATED"/>
    <property type="match status" value="1"/>
</dbReference>
<dbReference type="Pfam" id="PF00583">
    <property type="entry name" value="Acetyltransf_1"/>
    <property type="match status" value="1"/>
</dbReference>
<evidence type="ECO:0000259" key="3">
    <source>
        <dbReference type="PROSITE" id="PS51186"/>
    </source>
</evidence>
<dbReference type="InterPro" id="IPR016181">
    <property type="entry name" value="Acyl_CoA_acyltransferase"/>
</dbReference>
<dbReference type="InterPro" id="IPR050832">
    <property type="entry name" value="Bact_Acetyltransf"/>
</dbReference>
<dbReference type="EC" id="2.3.1.-" evidence="4"/>
<keyword evidence="2 4" id="KW-0012">Acyltransferase</keyword>
<evidence type="ECO:0000256" key="2">
    <source>
        <dbReference type="ARBA" id="ARBA00023315"/>
    </source>
</evidence>
<gene>
    <name evidence="4" type="ORF">SJ059_32135</name>
</gene>
<dbReference type="Proteomes" id="UP001279012">
    <property type="component" value="Unassembled WGS sequence"/>
</dbReference>
<sequence>FYCYPKAIWPFSVAQLAAAIAERRGSTVAVHDGQVVGFANFYQWQHGDFCALGNMMVAPAARGLGVARYLIGVMENLAREQY</sequence>
<name>A0AAW9ED68_KLEAE</name>
<dbReference type="PANTHER" id="PTHR43877">
    <property type="entry name" value="AMINOALKYLPHOSPHONATE N-ACETYLTRANSFERASE-RELATED-RELATED"/>
    <property type="match status" value="1"/>
</dbReference>
<organism evidence="4 5">
    <name type="scientific">Klebsiella aerogenes</name>
    <name type="common">Enterobacter aerogenes</name>
    <dbReference type="NCBI Taxonomy" id="548"/>
    <lineage>
        <taxon>Bacteria</taxon>
        <taxon>Pseudomonadati</taxon>
        <taxon>Pseudomonadota</taxon>
        <taxon>Gammaproteobacteria</taxon>
        <taxon>Enterobacterales</taxon>
        <taxon>Enterobacteriaceae</taxon>
        <taxon>Klebsiella/Raoultella group</taxon>
        <taxon>Klebsiella</taxon>
    </lineage>
</organism>